<feature type="region of interest" description="Disordered" evidence="12">
    <location>
        <begin position="880"/>
        <end position="905"/>
    </location>
</feature>
<dbReference type="InterPro" id="IPR032675">
    <property type="entry name" value="LRR_dom_sf"/>
</dbReference>
<keyword evidence="2" id="KW-0433">Leucine-rich repeat</keyword>
<dbReference type="InterPro" id="IPR027417">
    <property type="entry name" value="P-loop_NTPase"/>
</dbReference>
<dbReference type="InterPro" id="IPR044974">
    <property type="entry name" value="Disease_R_plants"/>
</dbReference>
<keyword evidence="6 11" id="KW-0862">Zinc</keyword>
<feature type="region of interest" description="Disordered" evidence="12">
    <location>
        <begin position="960"/>
        <end position="1012"/>
    </location>
</feature>
<dbReference type="Pfam" id="PF07725">
    <property type="entry name" value="LRR_3"/>
    <property type="match status" value="1"/>
</dbReference>
<evidence type="ECO:0000256" key="12">
    <source>
        <dbReference type="SAM" id="MobiDB-lite"/>
    </source>
</evidence>
<gene>
    <name evidence="15" type="ORF">ERUC_LOCUS19965</name>
</gene>
<dbReference type="PRINTS" id="PR00364">
    <property type="entry name" value="DISEASERSIST"/>
</dbReference>
<dbReference type="SUPFAM" id="SSF101936">
    <property type="entry name" value="DNA-binding pseudobarrel domain"/>
    <property type="match status" value="1"/>
</dbReference>
<feature type="compositionally biased region" description="Basic and acidic residues" evidence="12">
    <location>
        <begin position="978"/>
        <end position="994"/>
    </location>
</feature>
<comment type="caution">
    <text evidence="15">The sequence shown here is derived from an EMBL/GenBank/DDBJ whole genome shotgun (WGS) entry which is preliminary data.</text>
</comment>
<organism evidence="15 16">
    <name type="scientific">Eruca vesicaria subsp. sativa</name>
    <name type="common">Garden rocket</name>
    <name type="synonym">Eruca sativa</name>
    <dbReference type="NCBI Taxonomy" id="29727"/>
    <lineage>
        <taxon>Eukaryota</taxon>
        <taxon>Viridiplantae</taxon>
        <taxon>Streptophyta</taxon>
        <taxon>Embryophyta</taxon>
        <taxon>Tracheophyta</taxon>
        <taxon>Spermatophyta</taxon>
        <taxon>Magnoliopsida</taxon>
        <taxon>eudicotyledons</taxon>
        <taxon>Gunneridae</taxon>
        <taxon>Pentapetalae</taxon>
        <taxon>rosids</taxon>
        <taxon>malvids</taxon>
        <taxon>Brassicales</taxon>
        <taxon>Brassicaceae</taxon>
        <taxon>Brassiceae</taxon>
        <taxon>Eruca</taxon>
    </lineage>
</organism>
<evidence type="ECO:0000256" key="2">
    <source>
        <dbReference type="ARBA" id="ARBA00022614"/>
    </source>
</evidence>
<feature type="domain" description="TF-B3" evidence="14">
    <location>
        <begin position="90"/>
        <end position="195"/>
    </location>
</feature>
<keyword evidence="4" id="KW-0677">Repeat</keyword>
<evidence type="ECO:0000313" key="16">
    <source>
        <dbReference type="Proteomes" id="UP001642260"/>
    </source>
</evidence>
<proteinExistence type="predicted"/>
<evidence type="ECO:0000313" key="15">
    <source>
        <dbReference type="EMBL" id="CAH8354210.1"/>
    </source>
</evidence>
<dbReference type="Pfam" id="PF00931">
    <property type="entry name" value="NB-ARC"/>
    <property type="match status" value="1"/>
</dbReference>
<dbReference type="PROSITE" id="PS50863">
    <property type="entry name" value="B3"/>
    <property type="match status" value="1"/>
</dbReference>
<dbReference type="PROSITE" id="PS50103">
    <property type="entry name" value="ZF_C3H1"/>
    <property type="match status" value="2"/>
</dbReference>
<evidence type="ECO:0000256" key="7">
    <source>
        <dbReference type="ARBA" id="ARBA00023015"/>
    </source>
</evidence>
<dbReference type="PANTHER" id="PTHR11017">
    <property type="entry name" value="LEUCINE-RICH REPEAT-CONTAINING PROTEIN"/>
    <property type="match status" value="1"/>
</dbReference>
<dbReference type="InterPro" id="IPR000571">
    <property type="entry name" value="Znf_CCCH"/>
</dbReference>
<dbReference type="GO" id="GO:0005634">
    <property type="term" value="C:nucleus"/>
    <property type="evidence" value="ECO:0007669"/>
    <property type="project" value="UniProtKB-SubCell"/>
</dbReference>
<dbReference type="Gene3D" id="2.40.330.10">
    <property type="entry name" value="DNA-binding pseudobarrel domain"/>
    <property type="match status" value="1"/>
</dbReference>
<evidence type="ECO:0000256" key="10">
    <source>
        <dbReference type="ARBA" id="ARBA00023242"/>
    </source>
</evidence>
<dbReference type="InterPro" id="IPR025756">
    <property type="entry name" value="Myb_CC_LHEQLE"/>
</dbReference>
<evidence type="ECO:0000259" key="13">
    <source>
        <dbReference type="PROSITE" id="PS50103"/>
    </source>
</evidence>
<dbReference type="InterPro" id="IPR015300">
    <property type="entry name" value="DNA-bd_pseudobarrel_sf"/>
</dbReference>
<dbReference type="SUPFAM" id="SSF52540">
    <property type="entry name" value="P-loop containing nucleoside triphosphate hydrolases"/>
    <property type="match status" value="1"/>
</dbReference>
<evidence type="ECO:0000256" key="9">
    <source>
        <dbReference type="ARBA" id="ARBA00023163"/>
    </source>
</evidence>
<keyword evidence="7" id="KW-0805">Transcription regulation</keyword>
<evidence type="ECO:0000256" key="5">
    <source>
        <dbReference type="ARBA" id="ARBA00022771"/>
    </source>
</evidence>
<dbReference type="SUPFAM" id="SSF52058">
    <property type="entry name" value="L domain-like"/>
    <property type="match status" value="1"/>
</dbReference>
<evidence type="ECO:0000256" key="8">
    <source>
        <dbReference type="ARBA" id="ARBA00023125"/>
    </source>
</evidence>
<dbReference type="EMBL" id="CAKOAT010189599">
    <property type="protein sequence ID" value="CAH8354210.1"/>
    <property type="molecule type" value="Genomic_DNA"/>
</dbReference>
<dbReference type="Proteomes" id="UP001642260">
    <property type="component" value="Unassembled WGS sequence"/>
</dbReference>
<keyword evidence="5 11" id="KW-0863">Zinc-finger</keyword>
<evidence type="ECO:0000256" key="3">
    <source>
        <dbReference type="ARBA" id="ARBA00022723"/>
    </source>
</evidence>
<feature type="zinc finger region" description="C3H1-type" evidence="11">
    <location>
        <begin position="764"/>
        <end position="792"/>
    </location>
</feature>
<protein>
    <submittedName>
        <fullName evidence="15">Uncharacterized protein</fullName>
    </submittedName>
</protein>
<dbReference type="FunFam" id="3.80.10.10:FF:000386">
    <property type="entry name" value="Disease resistance protein RPS4"/>
    <property type="match status" value="1"/>
</dbReference>
<dbReference type="SMART" id="SM01019">
    <property type="entry name" value="B3"/>
    <property type="match status" value="1"/>
</dbReference>
<reference evidence="15 16" key="1">
    <citation type="submission" date="2022-03" db="EMBL/GenBank/DDBJ databases">
        <authorList>
            <person name="Macdonald S."/>
            <person name="Ahmed S."/>
            <person name="Newling K."/>
        </authorList>
    </citation>
    <scope>NUCLEOTIDE SEQUENCE [LARGE SCALE GENOMIC DNA]</scope>
</reference>
<dbReference type="InterPro" id="IPR011713">
    <property type="entry name" value="Leu-rich_rpt_3"/>
</dbReference>
<keyword evidence="3 11" id="KW-0479">Metal-binding</keyword>
<dbReference type="Gene3D" id="3.40.50.300">
    <property type="entry name" value="P-loop containing nucleotide triphosphate hydrolases"/>
    <property type="match status" value="1"/>
</dbReference>
<dbReference type="InterPro" id="IPR003340">
    <property type="entry name" value="B3_DNA-bd"/>
</dbReference>
<dbReference type="Gene3D" id="4.10.1000.10">
    <property type="entry name" value="Zinc finger, CCCH-type"/>
    <property type="match status" value="1"/>
</dbReference>
<dbReference type="Pfam" id="PF00642">
    <property type="entry name" value="zf-CCCH"/>
    <property type="match status" value="1"/>
</dbReference>
<comment type="subcellular location">
    <subcellularLocation>
        <location evidence="1">Nucleus</location>
    </subcellularLocation>
</comment>
<dbReference type="CDD" id="cd10017">
    <property type="entry name" value="B3_DNA"/>
    <property type="match status" value="1"/>
</dbReference>
<sequence>MEEWEAFCEFLCNRQSPLPPSECTADDAIEFLLTLPSDGIDKVADRLSAVNLQENPFGSRIVRTYLKLMEGHADGEEYKSDRQEDKVDLFEKCLTTSDVGSSNRLVITPNEDLKTYFILATIPGDPENYLRLEDEEGKPWLFGLSHLKDGCQSFILNKCWRSYVKEKQLDAGDFVFFQRHLTHTRRLFIGCRRRERGTASSDNPHESSLSAALNSPSPIISANTLELRDKLKEVKTSFQPKSPEHSITGSDSVFVIYCGDNQDSEEVYFIGYIFNELRLRGFIPLRYDLTSSSVTRNPEMLYRSRILMVSSPHIVGLWGMAGIGKTTIMGDIFRRQAETYDVCYFQPDFHLMCQTKGLSQLREEFFSKIFGEENVFKDACDTKPSFIRDRFLDKRVLIVIDGVSSARDAEDFLGGFGWFSDGHTIILTSRNRQVLGTEAIEGIFLDLSGLTLDLNPTVFERMYRLRLLKLHCPTSDNHCKVSLPKGLHSLPDELRLLHWERYPIESLPRNFNPKNLVELNMPYSNLTKLWKGTKNLEKLRRINLSHSRQLTKFPRLSKAKNLEHIDLEGCTNLVKVNSSFLHHHKLTFLSLKDCSRLQSMSATVHLAALEVLNLSGCSELVDLGDFSPNLSELYLAGTAITELPSSIGGLTRLVTLDLENCNRLQHLPPEMRNLKAVVSLSAKLPHSSKDSRDLSRVGDKALSYRRISWTTVTKAIMLIVRLRKRAKRASIATNLFKVKLGSDSTLVSDLSYNTSWGFFGLPERPGQPECAYYMKTGDCKFGHTCKFHHPRDRETHVSDVTDSHPSRPGKPVCPLYFHTGNCSSGPTCSFDHPSLIPTQMNTFLVPSETQHLNKLGFSSSVGDSLSDLMEAETKQQRIQKNISAKASRYRPEPSETGSPEKKLKPLKHITSLDLKGGIGITEALRLQMEVQKQLHEQLEIQKNLQLQIEEQGKHLQMMFEKQKSGLGKGTASTSDTPAKSEQEDKKTDDSKELAPEETMSSQRAGISAGKAH</sequence>
<feature type="compositionally biased region" description="Basic and acidic residues" evidence="12">
    <location>
        <begin position="889"/>
        <end position="903"/>
    </location>
</feature>
<keyword evidence="16" id="KW-1185">Reference proteome</keyword>
<dbReference type="InterPro" id="IPR036855">
    <property type="entry name" value="Znf_CCCH_sf"/>
</dbReference>
<dbReference type="Pfam" id="PF14379">
    <property type="entry name" value="Myb_CC_LHEQLE"/>
    <property type="match status" value="1"/>
</dbReference>
<feature type="domain" description="C3H1-type" evidence="13">
    <location>
        <begin position="807"/>
        <end position="835"/>
    </location>
</feature>
<dbReference type="SMART" id="SM00356">
    <property type="entry name" value="ZnF_C3H1"/>
    <property type="match status" value="2"/>
</dbReference>
<feature type="domain" description="C3H1-type" evidence="13">
    <location>
        <begin position="764"/>
        <end position="792"/>
    </location>
</feature>
<evidence type="ECO:0000256" key="11">
    <source>
        <dbReference type="PROSITE-ProRule" id="PRU00723"/>
    </source>
</evidence>
<keyword evidence="10" id="KW-0539">Nucleus</keyword>
<dbReference type="AlphaFoldDB" id="A0ABC8K743"/>
<feature type="zinc finger region" description="C3H1-type" evidence="11">
    <location>
        <begin position="807"/>
        <end position="835"/>
    </location>
</feature>
<name>A0ABC8K743_ERUVS</name>
<dbReference type="PANTHER" id="PTHR11017:SF278">
    <property type="entry name" value="SERINE_THREONINE-PROTEIN PHOSPHATASE 1 REGULATORY SUBUNIT 10"/>
    <property type="match status" value="1"/>
</dbReference>
<dbReference type="GO" id="GO:0003677">
    <property type="term" value="F:DNA binding"/>
    <property type="evidence" value="ECO:0007669"/>
    <property type="project" value="UniProtKB-KW"/>
</dbReference>
<evidence type="ECO:0000256" key="6">
    <source>
        <dbReference type="ARBA" id="ARBA00022833"/>
    </source>
</evidence>
<dbReference type="Gene3D" id="3.80.10.10">
    <property type="entry name" value="Ribonuclease Inhibitor"/>
    <property type="match status" value="2"/>
</dbReference>
<dbReference type="InterPro" id="IPR002182">
    <property type="entry name" value="NB-ARC"/>
</dbReference>
<keyword evidence="9" id="KW-0804">Transcription</keyword>
<evidence type="ECO:0000259" key="14">
    <source>
        <dbReference type="PROSITE" id="PS50863"/>
    </source>
</evidence>
<accession>A0ABC8K743</accession>
<keyword evidence="8" id="KW-0238">DNA-binding</keyword>
<dbReference type="SUPFAM" id="SSF90229">
    <property type="entry name" value="CCCH zinc finger"/>
    <property type="match status" value="1"/>
</dbReference>
<dbReference type="Pfam" id="PF02362">
    <property type="entry name" value="B3"/>
    <property type="match status" value="1"/>
</dbReference>
<evidence type="ECO:0000256" key="4">
    <source>
        <dbReference type="ARBA" id="ARBA00022737"/>
    </source>
</evidence>
<evidence type="ECO:0000256" key="1">
    <source>
        <dbReference type="ARBA" id="ARBA00004123"/>
    </source>
</evidence>
<dbReference type="GO" id="GO:0008270">
    <property type="term" value="F:zinc ion binding"/>
    <property type="evidence" value="ECO:0007669"/>
    <property type="project" value="UniProtKB-KW"/>
</dbReference>